<evidence type="ECO:0000313" key="3">
    <source>
        <dbReference type="Proteomes" id="UP001166191"/>
    </source>
</evidence>
<organism evidence="2 3">
    <name type="scientific">Paracoccus marinaquae</name>
    <dbReference type="NCBI Taxonomy" id="2841926"/>
    <lineage>
        <taxon>Bacteria</taxon>
        <taxon>Pseudomonadati</taxon>
        <taxon>Pseudomonadota</taxon>
        <taxon>Alphaproteobacteria</taxon>
        <taxon>Rhodobacterales</taxon>
        <taxon>Paracoccaceae</taxon>
        <taxon>Paracoccus</taxon>
    </lineage>
</organism>
<dbReference type="InterPro" id="IPR037523">
    <property type="entry name" value="VOC_core"/>
</dbReference>
<protein>
    <submittedName>
        <fullName evidence="2">VOC family protein</fullName>
    </submittedName>
</protein>
<dbReference type="Proteomes" id="UP001166191">
    <property type="component" value="Unassembled WGS sequence"/>
</dbReference>
<evidence type="ECO:0000313" key="2">
    <source>
        <dbReference type="EMBL" id="MBU3029982.1"/>
    </source>
</evidence>
<comment type="caution">
    <text evidence="2">The sequence shown here is derived from an EMBL/GenBank/DDBJ whole genome shotgun (WGS) entry which is preliminary data.</text>
</comment>
<gene>
    <name evidence="2" type="ORF">KNW02_07605</name>
</gene>
<dbReference type="Pfam" id="PF00903">
    <property type="entry name" value="Glyoxalase"/>
    <property type="match status" value="1"/>
</dbReference>
<accession>A0ABS6AIQ3</accession>
<dbReference type="InterPro" id="IPR052537">
    <property type="entry name" value="Extradiol_RC_dioxygenase"/>
</dbReference>
<evidence type="ECO:0000259" key="1">
    <source>
        <dbReference type="PROSITE" id="PS51819"/>
    </source>
</evidence>
<dbReference type="InterPro" id="IPR004360">
    <property type="entry name" value="Glyas_Fos-R_dOase_dom"/>
</dbReference>
<sequence>MTSGIHHVTAITRDVQANVDFWMGFIGLRLVKQTGGFEDAEQLHLFYGNAAGDPGTLVTFLVWQDGAPGRVGHAQVAEIALAIPRGRIGDWLTRAMQHRLPVEGPSREFGAPVLRLKDPDGIIVKLVGLDLPDSGWPAAPARLHGVTIWSEAPEQTAAFLGRFGFDAGPAEGGVTRLVSDSDVLDIRDATGFVSGIPGSGTIDHVALRIPDSAAIEAHRAALASRNSSDVTVHDRKYFTSLYVREPAGTLIELATDGPGMGIDETPDHLGETLMIPPHFADRAADLRVSLPQFARPGEERTVMRQLPFIHRLHRPEDPDGSVLLLLHGTGGNEADLMPLAHRIAPRATLLGLRGRSTEEGVARFFRRITATSFDQDDIRAEAAAFEAFLTGAVAAYGLDPDRITVLGYSNGANFAAAVMALYPGLIRRAILIRAMAVLEDLPQVDLAGTRILGLRGAADPYGRYAPALNDWLLASGVDLDARTVKAGHELAESDLTAAQNWLLGLTVG</sequence>
<dbReference type="EMBL" id="JAHKNG010000009">
    <property type="protein sequence ID" value="MBU3029982.1"/>
    <property type="molecule type" value="Genomic_DNA"/>
</dbReference>
<dbReference type="PROSITE" id="PS51819">
    <property type="entry name" value="VOC"/>
    <property type="match status" value="2"/>
</dbReference>
<proteinExistence type="predicted"/>
<feature type="domain" description="VOC" evidence="1">
    <location>
        <begin position="142"/>
        <end position="256"/>
    </location>
</feature>
<dbReference type="RefSeq" id="WP_216032660.1">
    <property type="nucleotide sequence ID" value="NZ_JAHKNG010000009.1"/>
</dbReference>
<feature type="domain" description="VOC" evidence="1">
    <location>
        <begin position="4"/>
        <end position="129"/>
    </location>
</feature>
<dbReference type="PANTHER" id="PTHR36110:SF2">
    <property type="entry name" value="RING-CLEAVING DIOXYGENASE MHQE-RELATED"/>
    <property type="match status" value="1"/>
</dbReference>
<reference evidence="2" key="1">
    <citation type="submission" date="2021-06" db="EMBL/GenBank/DDBJ databases">
        <title>Paracoccus bacterium XHP0099 sp. nov., isolated from the surface waters of the Yellow Sea.</title>
        <authorList>
            <person name="Xue H."/>
            <person name="Zhang D."/>
        </authorList>
    </citation>
    <scope>NUCLEOTIDE SEQUENCE</scope>
    <source>
        <strain evidence="2">XHP0099</strain>
    </source>
</reference>
<name>A0ABS6AIQ3_9RHOB</name>
<keyword evidence="3" id="KW-1185">Reference proteome</keyword>
<dbReference type="PANTHER" id="PTHR36110">
    <property type="entry name" value="RING-CLEAVING DIOXYGENASE MHQE-RELATED"/>
    <property type="match status" value="1"/>
</dbReference>